<evidence type="ECO:0000256" key="4">
    <source>
        <dbReference type="ARBA" id="ARBA00035264"/>
    </source>
</evidence>
<dbReference type="GO" id="GO:0003735">
    <property type="term" value="F:structural constituent of ribosome"/>
    <property type="evidence" value="ECO:0007669"/>
    <property type="project" value="InterPro"/>
</dbReference>
<dbReference type="GO" id="GO:0070181">
    <property type="term" value="F:small ribosomal subunit rRNA binding"/>
    <property type="evidence" value="ECO:0007669"/>
    <property type="project" value="TreeGrafter"/>
</dbReference>
<dbReference type="SUPFAM" id="SSF46911">
    <property type="entry name" value="Ribosomal protein S18"/>
    <property type="match status" value="1"/>
</dbReference>
<dbReference type="GO" id="GO:0032543">
    <property type="term" value="P:mitochondrial translation"/>
    <property type="evidence" value="ECO:0007669"/>
    <property type="project" value="TreeGrafter"/>
</dbReference>
<dbReference type="FunFam" id="4.10.640.10:FF:000013">
    <property type="entry name" value="37S ribosomal protein S18"/>
    <property type="match status" value="1"/>
</dbReference>
<organism evidence="5 6">
    <name type="scientific">Talaromyces proteolyticus</name>
    <dbReference type="NCBI Taxonomy" id="1131652"/>
    <lineage>
        <taxon>Eukaryota</taxon>
        <taxon>Fungi</taxon>
        <taxon>Dikarya</taxon>
        <taxon>Ascomycota</taxon>
        <taxon>Pezizomycotina</taxon>
        <taxon>Eurotiomycetes</taxon>
        <taxon>Eurotiomycetidae</taxon>
        <taxon>Eurotiales</taxon>
        <taxon>Trichocomaceae</taxon>
        <taxon>Talaromyces</taxon>
        <taxon>Talaromyces sect. Bacilispori</taxon>
    </lineage>
</organism>
<dbReference type="Gene3D" id="4.10.640.10">
    <property type="entry name" value="Ribosomal protein S18"/>
    <property type="match status" value="1"/>
</dbReference>
<protein>
    <recommendedName>
        <fullName evidence="4">Small ribosomal subunit protein bS18m</fullName>
    </recommendedName>
</protein>
<dbReference type="GeneID" id="70252979"/>
<dbReference type="AlphaFoldDB" id="A0AAD4L183"/>
<dbReference type="InterPro" id="IPR001648">
    <property type="entry name" value="Ribosomal_bS18"/>
</dbReference>
<evidence type="ECO:0000256" key="1">
    <source>
        <dbReference type="ARBA" id="ARBA00005589"/>
    </source>
</evidence>
<dbReference type="PANTHER" id="PTHR13479:SF40">
    <property type="entry name" value="SMALL RIBOSOMAL SUBUNIT PROTEIN BS18M"/>
    <property type="match status" value="1"/>
</dbReference>
<name>A0AAD4L183_9EURO</name>
<dbReference type="Proteomes" id="UP001201262">
    <property type="component" value="Unassembled WGS sequence"/>
</dbReference>
<accession>A0AAD4L183</accession>
<comment type="similarity">
    <text evidence="1">Belongs to the bacterial ribosomal protein bS18 family.</text>
</comment>
<evidence type="ECO:0000313" key="5">
    <source>
        <dbReference type="EMBL" id="KAH8704730.1"/>
    </source>
</evidence>
<dbReference type="RefSeq" id="XP_046077351.1">
    <property type="nucleotide sequence ID" value="XM_046222693.1"/>
</dbReference>
<sequence>MSLGLSFRKGVVLSYNAGTFAPSCCRWASSSASLKTVFTTPTKKQSYSSPGKMKALTSRQRITQRSKIMEESKNQAEGRTLEKFQSREWTAGDVYSPHDFGPTEMKKWMKRWGPETDAFDALNINPLDQYKNFSIMSEYVTPMGRIKARKFTGLRPVNQRKIAKAIRRAIAVGLMPSVHRHPEILALEAKSKYGSL</sequence>
<dbReference type="Pfam" id="PF01084">
    <property type="entry name" value="Ribosomal_S18"/>
    <property type="match status" value="1"/>
</dbReference>
<keyword evidence="2 5" id="KW-0689">Ribosomal protein</keyword>
<evidence type="ECO:0000313" key="6">
    <source>
        <dbReference type="Proteomes" id="UP001201262"/>
    </source>
</evidence>
<reference evidence="5" key="1">
    <citation type="submission" date="2021-12" db="EMBL/GenBank/DDBJ databases">
        <title>Convergent genome expansion in fungi linked to evolution of root-endophyte symbiosis.</title>
        <authorList>
            <consortium name="DOE Joint Genome Institute"/>
            <person name="Ke Y.-H."/>
            <person name="Bonito G."/>
            <person name="Liao H.-L."/>
            <person name="Looney B."/>
            <person name="Rojas-Flechas A."/>
            <person name="Nash J."/>
            <person name="Hameed K."/>
            <person name="Schadt C."/>
            <person name="Martin F."/>
            <person name="Crous P.W."/>
            <person name="Miettinen O."/>
            <person name="Magnuson J.K."/>
            <person name="Labbe J."/>
            <person name="Jacobson D."/>
            <person name="Doktycz M.J."/>
            <person name="Veneault-Fourrey C."/>
            <person name="Kuo A."/>
            <person name="Mondo S."/>
            <person name="Calhoun S."/>
            <person name="Riley R."/>
            <person name="Ohm R."/>
            <person name="LaButti K."/>
            <person name="Andreopoulos B."/>
            <person name="Pangilinan J."/>
            <person name="Nolan M."/>
            <person name="Tritt A."/>
            <person name="Clum A."/>
            <person name="Lipzen A."/>
            <person name="Daum C."/>
            <person name="Barry K."/>
            <person name="Grigoriev I.V."/>
            <person name="Vilgalys R."/>
        </authorList>
    </citation>
    <scope>NUCLEOTIDE SEQUENCE</scope>
    <source>
        <strain evidence="5">PMI_201</strain>
    </source>
</reference>
<keyword evidence="3" id="KW-0687">Ribonucleoprotein</keyword>
<gene>
    <name evidence="5" type="ORF">BGW36DRAFT_907</name>
</gene>
<evidence type="ECO:0000256" key="3">
    <source>
        <dbReference type="ARBA" id="ARBA00023274"/>
    </source>
</evidence>
<dbReference type="InterPro" id="IPR036870">
    <property type="entry name" value="Ribosomal_bS18_sf"/>
</dbReference>
<proteinExistence type="inferred from homology"/>
<dbReference type="GO" id="GO:0005763">
    <property type="term" value="C:mitochondrial small ribosomal subunit"/>
    <property type="evidence" value="ECO:0007669"/>
    <property type="project" value="TreeGrafter"/>
</dbReference>
<dbReference type="EMBL" id="JAJTJA010000001">
    <property type="protein sequence ID" value="KAH8704730.1"/>
    <property type="molecule type" value="Genomic_DNA"/>
</dbReference>
<dbReference type="PANTHER" id="PTHR13479">
    <property type="entry name" value="30S RIBOSOMAL PROTEIN S18"/>
    <property type="match status" value="1"/>
</dbReference>
<evidence type="ECO:0000256" key="2">
    <source>
        <dbReference type="ARBA" id="ARBA00022980"/>
    </source>
</evidence>
<keyword evidence="6" id="KW-1185">Reference proteome</keyword>
<comment type="caution">
    <text evidence="5">The sequence shown here is derived from an EMBL/GenBank/DDBJ whole genome shotgun (WGS) entry which is preliminary data.</text>
</comment>